<name>A0A8S9TWP7_PHYIN</name>
<gene>
    <name evidence="1" type="ORF">GN958_ATG17652</name>
</gene>
<accession>A0A8S9TWP7</accession>
<organism evidence="1 2">
    <name type="scientific">Phytophthora infestans</name>
    <name type="common">Potato late blight agent</name>
    <name type="synonym">Botrytis infestans</name>
    <dbReference type="NCBI Taxonomy" id="4787"/>
    <lineage>
        <taxon>Eukaryota</taxon>
        <taxon>Sar</taxon>
        <taxon>Stramenopiles</taxon>
        <taxon>Oomycota</taxon>
        <taxon>Peronosporomycetes</taxon>
        <taxon>Peronosporales</taxon>
        <taxon>Peronosporaceae</taxon>
        <taxon>Phytophthora</taxon>
    </lineage>
</organism>
<dbReference type="Proteomes" id="UP000704712">
    <property type="component" value="Unassembled WGS sequence"/>
</dbReference>
<feature type="non-terminal residue" evidence="1">
    <location>
        <position position="102"/>
    </location>
</feature>
<protein>
    <submittedName>
        <fullName evidence="1">Uncharacterized protein</fullName>
    </submittedName>
</protein>
<comment type="caution">
    <text evidence="1">The sequence shown here is derived from an EMBL/GenBank/DDBJ whole genome shotgun (WGS) entry which is preliminary data.</text>
</comment>
<reference evidence="1" key="1">
    <citation type="submission" date="2020-03" db="EMBL/GenBank/DDBJ databases">
        <title>Hybrid Assembly of Korean Phytophthora infestans isolates.</title>
        <authorList>
            <person name="Prokchorchik M."/>
            <person name="Lee Y."/>
            <person name="Seo J."/>
            <person name="Cho J.-H."/>
            <person name="Park Y.-E."/>
            <person name="Jang D.-C."/>
            <person name="Im J.-S."/>
            <person name="Choi J.-G."/>
            <person name="Park H.-J."/>
            <person name="Lee G.-B."/>
            <person name="Lee Y.-G."/>
            <person name="Hong S.-Y."/>
            <person name="Cho K."/>
            <person name="Sohn K.H."/>
        </authorList>
    </citation>
    <scope>NUCLEOTIDE SEQUENCE</scope>
    <source>
        <strain evidence="1">KR_2_A2</strain>
    </source>
</reference>
<evidence type="ECO:0000313" key="1">
    <source>
        <dbReference type="EMBL" id="KAF4133165.1"/>
    </source>
</evidence>
<dbReference type="EMBL" id="JAACNO010002442">
    <property type="protein sequence ID" value="KAF4133165.1"/>
    <property type="molecule type" value="Genomic_DNA"/>
</dbReference>
<proteinExistence type="predicted"/>
<evidence type="ECO:0000313" key="2">
    <source>
        <dbReference type="Proteomes" id="UP000704712"/>
    </source>
</evidence>
<dbReference type="AlphaFoldDB" id="A0A8S9TWP7"/>
<sequence length="102" mass="11021">TELRELVGIWFGDEKFSSGHAGIARALSYLIKAIGMAYQGSQLQIELVLRLTRQIEYICQMCGGIPTDAATDEMISTNNMSVSVVGDIQEKMACGESVDSGT</sequence>